<proteinExistence type="predicted"/>
<keyword evidence="2" id="KW-0808">Transferase</keyword>
<organism evidence="2 3">
    <name type="scientific">Aliiruegeria lutimaris</name>
    <dbReference type="NCBI Taxonomy" id="571298"/>
    <lineage>
        <taxon>Bacteria</taxon>
        <taxon>Pseudomonadati</taxon>
        <taxon>Pseudomonadota</taxon>
        <taxon>Alphaproteobacteria</taxon>
        <taxon>Rhodobacterales</taxon>
        <taxon>Roseobacteraceae</taxon>
        <taxon>Aliiruegeria</taxon>
    </lineage>
</organism>
<keyword evidence="2" id="KW-0489">Methyltransferase</keyword>
<dbReference type="RefSeq" id="WP_093150435.1">
    <property type="nucleotide sequence ID" value="NZ_FNEK01000006.1"/>
</dbReference>
<dbReference type="GO" id="GO:0008757">
    <property type="term" value="F:S-adenosylmethionine-dependent methyltransferase activity"/>
    <property type="evidence" value="ECO:0007669"/>
    <property type="project" value="InterPro"/>
</dbReference>
<dbReference type="GO" id="GO:0032259">
    <property type="term" value="P:methylation"/>
    <property type="evidence" value="ECO:0007669"/>
    <property type="project" value="UniProtKB-KW"/>
</dbReference>
<protein>
    <submittedName>
        <fullName evidence="2">Methyltransferase domain-containing protein</fullName>
    </submittedName>
</protein>
<dbReference type="SUPFAM" id="SSF53335">
    <property type="entry name" value="S-adenosyl-L-methionine-dependent methyltransferases"/>
    <property type="match status" value="1"/>
</dbReference>
<dbReference type="Gene3D" id="3.40.50.150">
    <property type="entry name" value="Vaccinia Virus protein VP39"/>
    <property type="match status" value="1"/>
</dbReference>
<dbReference type="STRING" id="571298.SAMN04488026_100647"/>
<dbReference type="CDD" id="cd02440">
    <property type="entry name" value="AdoMet_MTases"/>
    <property type="match status" value="1"/>
</dbReference>
<dbReference type="Pfam" id="PF08241">
    <property type="entry name" value="Methyltransf_11"/>
    <property type="match status" value="1"/>
</dbReference>
<reference evidence="2 3" key="1">
    <citation type="submission" date="2016-10" db="EMBL/GenBank/DDBJ databases">
        <authorList>
            <person name="de Groot N.N."/>
        </authorList>
    </citation>
    <scope>NUCLEOTIDE SEQUENCE [LARGE SCALE GENOMIC DNA]</scope>
    <source>
        <strain evidence="2 3">DSM 25294</strain>
    </source>
</reference>
<dbReference type="OrthoDB" id="9787738at2"/>
<dbReference type="InterPro" id="IPR013216">
    <property type="entry name" value="Methyltransf_11"/>
</dbReference>
<feature type="domain" description="Methyltransferase type 11" evidence="1">
    <location>
        <begin position="41"/>
        <end position="138"/>
    </location>
</feature>
<dbReference type="EMBL" id="FNEK01000006">
    <property type="protein sequence ID" value="SDI71338.1"/>
    <property type="molecule type" value="Genomic_DNA"/>
</dbReference>
<evidence type="ECO:0000313" key="3">
    <source>
        <dbReference type="Proteomes" id="UP000199382"/>
    </source>
</evidence>
<dbReference type="AlphaFoldDB" id="A0A1G8MTG4"/>
<dbReference type="PANTHER" id="PTHR43861">
    <property type="entry name" value="TRANS-ACONITATE 2-METHYLTRANSFERASE-RELATED"/>
    <property type="match status" value="1"/>
</dbReference>
<accession>A0A1G8MTG4</accession>
<evidence type="ECO:0000259" key="1">
    <source>
        <dbReference type="Pfam" id="PF08241"/>
    </source>
</evidence>
<keyword evidence="3" id="KW-1185">Reference proteome</keyword>
<gene>
    <name evidence="2" type="ORF">SAMN04488026_100647</name>
</gene>
<dbReference type="InterPro" id="IPR029063">
    <property type="entry name" value="SAM-dependent_MTases_sf"/>
</dbReference>
<dbReference type="Proteomes" id="UP000199382">
    <property type="component" value="Unassembled WGS sequence"/>
</dbReference>
<name>A0A1G8MTG4_9RHOB</name>
<evidence type="ECO:0000313" key="2">
    <source>
        <dbReference type="EMBL" id="SDI71338.1"/>
    </source>
</evidence>
<sequence>MLEFDADTTRLLEQCYVGADVTRRRRASFDRLRPGPGERIVDIGCGNGLLTLELARAVGEGGEVIGVDPSPDMRAAAEDRCRESRNVRILHGTADAVPLADETADKALSVQVFEYLSDVPAALTEALRILRPGGRLVLGDIHFGSLVWHSDDPGRMNRMCDSWDLHAVHLDLPAHLPGLLRTAGFAVDGTDPVTICDSEMRPDGLAIMMLRLMERYAVANGHMEAAEAAAWAEEQHALSQAGRFFFSISHYVTIAHKPHR</sequence>